<reference evidence="3 4" key="3">
    <citation type="journal article" date="2017" name="G3 (Bethesda)">
        <title>Comparative analysis highlights variable genome content of wheat rusts and divergence of the mating loci.</title>
        <authorList>
            <person name="Cuomo C.A."/>
            <person name="Bakkeren G."/>
            <person name="Khalil H.B."/>
            <person name="Panwar V."/>
            <person name="Joly D."/>
            <person name="Linning R."/>
            <person name="Sakthikumar S."/>
            <person name="Song X."/>
            <person name="Adiconis X."/>
            <person name="Fan L."/>
            <person name="Goldberg J.M."/>
            <person name="Levin J.Z."/>
            <person name="Young S."/>
            <person name="Zeng Q."/>
            <person name="Anikster Y."/>
            <person name="Bruce M."/>
            <person name="Wang M."/>
            <person name="Yin C."/>
            <person name="McCallum B."/>
            <person name="Szabo L.J."/>
            <person name="Hulbert S."/>
            <person name="Chen X."/>
            <person name="Fellers J.P."/>
        </authorList>
    </citation>
    <scope>NUCLEOTIDE SEQUENCE</scope>
    <source>
        <strain evidence="3">isolate 1-1 / race 1 (BBBD)</strain>
        <strain evidence="4">Isolate 1-1 / race 1 (BBBD)</strain>
    </source>
</reference>
<keyword evidence="4" id="KW-1185">Reference proteome</keyword>
<sequence length="283" mass="31443">MTIWPNPKVICQQPRRPALGPDNQVRLGDWRVQGGRSASPESDSTEDSRGNRVLHGRVVPREPDPYGADEAWPVDPHQEHEGLIPPLDEEPTVVKRRAPNTHQVEEIMDSISELATTVDEDGPGPNKRPHAHAAQEVPPQIPDRTAGPRQPAPPQAGRARRNAPVNQARRPTEYYVNGVRVAEGDPRRRIRPGMVRPTRGLTLEGFLSRCRICPTDYHTRAILRENRIVDWPFFLRSNEILLWDLGLSLGAARALCQGGLSLRRQAARSVAANAPQAASNQHS</sequence>
<gene>
    <name evidence="2" type="ORF">PTTG_26961</name>
</gene>
<evidence type="ECO:0000256" key="1">
    <source>
        <dbReference type="SAM" id="MobiDB-lite"/>
    </source>
</evidence>
<dbReference type="VEuPathDB" id="FungiDB:PTTG_26961"/>
<feature type="region of interest" description="Disordered" evidence="1">
    <location>
        <begin position="116"/>
        <end position="170"/>
    </location>
</feature>
<name>A0A180GPI3_PUCT1</name>
<proteinExistence type="predicted"/>
<dbReference type="OrthoDB" id="2518639at2759"/>
<dbReference type="AlphaFoldDB" id="A0A180GPI3"/>
<evidence type="ECO:0000313" key="4">
    <source>
        <dbReference type="Proteomes" id="UP000005240"/>
    </source>
</evidence>
<feature type="region of interest" description="Disordered" evidence="1">
    <location>
        <begin position="1"/>
        <end position="93"/>
    </location>
</feature>
<evidence type="ECO:0000313" key="2">
    <source>
        <dbReference type="EMBL" id="OAV94434.1"/>
    </source>
</evidence>
<dbReference type="EnsemblFungi" id="PTTG_26961-t43_1">
    <property type="protein sequence ID" value="PTTG_26961-t43_1-p1"/>
    <property type="gene ID" value="PTTG_26961"/>
</dbReference>
<reference evidence="3" key="4">
    <citation type="submission" date="2025-05" db="UniProtKB">
        <authorList>
            <consortium name="EnsemblFungi"/>
        </authorList>
    </citation>
    <scope>IDENTIFICATION</scope>
    <source>
        <strain evidence="3">isolate 1-1 / race 1 (BBBD)</strain>
    </source>
</reference>
<accession>A0A180GPI3</accession>
<reference evidence="2" key="1">
    <citation type="submission" date="2009-11" db="EMBL/GenBank/DDBJ databases">
        <authorList>
            <consortium name="The Broad Institute Genome Sequencing Platform"/>
            <person name="Ward D."/>
            <person name="Feldgarden M."/>
            <person name="Earl A."/>
            <person name="Young S.K."/>
            <person name="Zeng Q."/>
            <person name="Koehrsen M."/>
            <person name="Alvarado L."/>
            <person name="Berlin A."/>
            <person name="Bochicchio J."/>
            <person name="Borenstein D."/>
            <person name="Chapman S.B."/>
            <person name="Chen Z."/>
            <person name="Engels R."/>
            <person name="Freedman E."/>
            <person name="Gellesch M."/>
            <person name="Goldberg J."/>
            <person name="Griggs A."/>
            <person name="Gujja S."/>
            <person name="Heilman E."/>
            <person name="Heiman D."/>
            <person name="Hepburn T."/>
            <person name="Howarth C."/>
            <person name="Jen D."/>
            <person name="Larson L."/>
            <person name="Lewis B."/>
            <person name="Mehta T."/>
            <person name="Park D."/>
            <person name="Pearson M."/>
            <person name="Roberts A."/>
            <person name="Saif S."/>
            <person name="Shea T."/>
            <person name="Shenoy N."/>
            <person name="Sisk P."/>
            <person name="Stolte C."/>
            <person name="Sykes S."/>
            <person name="Thomson T."/>
            <person name="Walk T."/>
            <person name="White J."/>
            <person name="Yandava C."/>
            <person name="Izard J."/>
            <person name="Baranova O.V."/>
            <person name="Blanton J.M."/>
            <person name="Tanner A.C."/>
            <person name="Dewhirst F.E."/>
            <person name="Haas B."/>
            <person name="Nusbaum C."/>
            <person name="Birren B."/>
        </authorList>
    </citation>
    <scope>NUCLEOTIDE SEQUENCE [LARGE SCALE GENOMIC DNA]</scope>
    <source>
        <strain evidence="2">1-1 BBBD Race 1</strain>
    </source>
</reference>
<dbReference type="EMBL" id="ADAS02000039">
    <property type="protein sequence ID" value="OAV94434.1"/>
    <property type="molecule type" value="Genomic_DNA"/>
</dbReference>
<protein>
    <submittedName>
        <fullName evidence="2 3">Uncharacterized protein</fullName>
    </submittedName>
</protein>
<evidence type="ECO:0000313" key="3">
    <source>
        <dbReference type="EnsemblFungi" id="PTTG_26961-t43_1-p1"/>
    </source>
</evidence>
<reference evidence="2" key="2">
    <citation type="submission" date="2016-05" db="EMBL/GenBank/DDBJ databases">
        <title>Comparative analysis highlights variable genome content of wheat rusts and divergence of the mating loci.</title>
        <authorList>
            <person name="Cuomo C.A."/>
            <person name="Bakkeren G."/>
            <person name="Szabo L."/>
            <person name="Khalil H."/>
            <person name="Joly D."/>
            <person name="Goldberg J."/>
            <person name="Young S."/>
            <person name="Zeng Q."/>
            <person name="Fellers J."/>
        </authorList>
    </citation>
    <scope>NUCLEOTIDE SEQUENCE [LARGE SCALE GENOMIC DNA]</scope>
    <source>
        <strain evidence="2">1-1 BBBD Race 1</strain>
    </source>
</reference>
<dbReference type="Proteomes" id="UP000005240">
    <property type="component" value="Unassembled WGS sequence"/>
</dbReference>
<organism evidence="2">
    <name type="scientific">Puccinia triticina (isolate 1-1 / race 1 (BBBD))</name>
    <name type="common">Brown leaf rust fungus</name>
    <dbReference type="NCBI Taxonomy" id="630390"/>
    <lineage>
        <taxon>Eukaryota</taxon>
        <taxon>Fungi</taxon>
        <taxon>Dikarya</taxon>
        <taxon>Basidiomycota</taxon>
        <taxon>Pucciniomycotina</taxon>
        <taxon>Pucciniomycetes</taxon>
        <taxon>Pucciniales</taxon>
        <taxon>Pucciniaceae</taxon>
        <taxon>Puccinia</taxon>
    </lineage>
</organism>